<evidence type="ECO:0000313" key="1">
    <source>
        <dbReference type="EMBL" id="SFZ97610.1"/>
    </source>
</evidence>
<reference evidence="1" key="1">
    <citation type="submission" date="2016-10" db="EMBL/GenBank/DDBJ databases">
        <authorList>
            <person name="de Groot N.N."/>
        </authorList>
    </citation>
    <scope>NUCLEOTIDE SEQUENCE</scope>
</reference>
<dbReference type="AlphaFoldDB" id="A0A1W1EC43"/>
<protein>
    <recommendedName>
        <fullName evidence="2">Lipoprotein</fullName>
    </recommendedName>
</protein>
<accession>A0A1W1EC43</accession>
<dbReference type="PROSITE" id="PS51257">
    <property type="entry name" value="PROKAR_LIPOPROTEIN"/>
    <property type="match status" value="1"/>
</dbReference>
<dbReference type="EMBL" id="FPKX01000008">
    <property type="protein sequence ID" value="SFZ97610.1"/>
    <property type="molecule type" value="Genomic_DNA"/>
</dbReference>
<gene>
    <name evidence="1" type="ORF">MNB_SV-5-574</name>
</gene>
<name>A0A1W1EC43_9ZZZZ</name>
<sequence>MKKTLIITTSALMLATLITGCNTPDMPSLSKGSDSQCYSLERKIVQVDEYIAQVDATPASQAGEFQAALGNARYSRSTNKKFMLRDAKKIKANYEQEQRQLQCKTK</sequence>
<organism evidence="1">
    <name type="scientific">hydrothermal vent metagenome</name>
    <dbReference type="NCBI Taxonomy" id="652676"/>
    <lineage>
        <taxon>unclassified sequences</taxon>
        <taxon>metagenomes</taxon>
        <taxon>ecological metagenomes</taxon>
    </lineage>
</organism>
<proteinExistence type="predicted"/>
<evidence type="ECO:0008006" key="2">
    <source>
        <dbReference type="Google" id="ProtNLM"/>
    </source>
</evidence>